<keyword evidence="2" id="KW-0560">Oxidoreductase</keyword>
<keyword evidence="3" id="KW-1185">Reference proteome</keyword>
<dbReference type="InterPro" id="IPR036188">
    <property type="entry name" value="FAD/NAD-bd_sf"/>
</dbReference>
<organism evidence="2 3">
    <name type="scientific">Microlunatus ginsengisoli</name>
    <dbReference type="NCBI Taxonomy" id="363863"/>
    <lineage>
        <taxon>Bacteria</taxon>
        <taxon>Bacillati</taxon>
        <taxon>Actinomycetota</taxon>
        <taxon>Actinomycetes</taxon>
        <taxon>Propionibacteriales</taxon>
        <taxon>Propionibacteriaceae</taxon>
        <taxon>Microlunatus</taxon>
    </lineage>
</organism>
<gene>
    <name evidence="2" type="ORF">GCM10022236_25220</name>
</gene>
<reference evidence="3" key="1">
    <citation type="journal article" date="2019" name="Int. J. Syst. Evol. Microbiol.">
        <title>The Global Catalogue of Microorganisms (GCM) 10K type strain sequencing project: providing services to taxonomists for standard genome sequencing and annotation.</title>
        <authorList>
            <consortium name="The Broad Institute Genomics Platform"/>
            <consortium name="The Broad Institute Genome Sequencing Center for Infectious Disease"/>
            <person name="Wu L."/>
            <person name="Ma J."/>
        </authorList>
    </citation>
    <scope>NUCLEOTIDE SEQUENCE [LARGE SCALE GENOMIC DNA]</scope>
    <source>
        <strain evidence="3">JCM 16929</strain>
    </source>
</reference>
<dbReference type="PANTHER" id="PTHR46865:SF2">
    <property type="entry name" value="MONOOXYGENASE"/>
    <property type="match status" value="1"/>
</dbReference>
<dbReference type="Proteomes" id="UP001501490">
    <property type="component" value="Unassembled WGS sequence"/>
</dbReference>
<name>A0ABP6ZZZ8_9ACTN</name>
<dbReference type="PANTHER" id="PTHR46865">
    <property type="entry name" value="OXIDOREDUCTASE-RELATED"/>
    <property type="match status" value="1"/>
</dbReference>
<accession>A0ABP6ZZZ8</accession>
<dbReference type="EMBL" id="BAABAB010000017">
    <property type="protein sequence ID" value="GAA3621842.1"/>
    <property type="molecule type" value="Genomic_DNA"/>
</dbReference>
<dbReference type="InterPro" id="IPR051704">
    <property type="entry name" value="FAD_aromatic-hydroxylase"/>
</dbReference>
<keyword evidence="2" id="KW-0503">Monooxygenase</keyword>
<evidence type="ECO:0000313" key="3">
    <source>
        <dbReference type="Proteomes" id="UP001501490"/>
    </source>
</evidence>
<dbReference type="Pfam" id="PF01494">
    <property type="entry name" value="FAD_binding_3"/>
    <property type="match status" value="1"/>
</dbReference>
<feature type="domain" description="FAD-binding" evidence="1">
    <location>
        <begin position="5"/>
        <end position="341"/>
    </location>
</feature>
<protein>
    <submittedName>
        <fullName evidence="2">FAD-dependent monooxygenase</fullName>
    </submittedName>
</protein>
<evidence type="ECO:0000313" key="2">
    <source>
        <dbReference type="EMBL" id="GAA3621842.1"/>
    </source>
</evidence>
<dbReference type="GO" id="GO:0004497">
    <property type="term" value="F:monooxygenase activity"/>
    <property type="evidence" value="ECO:0007669"/>
    <property type="project" value="UniProtKB-KW"/>
</dbReference>
<dbReference type="Gene3D" id="3.30.9.10">
    <property type="entry name" value="D-Amino Acid Oxidase, subunit A, domain 2"/>
    <property type="match status" value="1"/>
</dbReference>
<dbReference type="Gene3D" id="3.50.50.60">
    <property type="entry name" value="FAD/NAD(P)-binding domain"/>
    <property type="match status" value="1"/>
</dbReference>
<evidence type="ECO:0000259" key="1">
    <source>
        <dbReference type="Pfam" id="PF01494"/>
    </source>
</evidence>
<dbReference type="PRINTS" id="PR00420">
    <property type="entry name" value="RNGMNOXGNASE"/>
</dbReference>
<proteinExistence type="predicted"/>
<sequence>MTMTTRVLISGASVGGPAAAYWLARSGFDVTVVEKAEAVRGGGYPIDLRGVAVEVVARMGLLDAVRARHIATRRVTAVNRSGRRIASIPAPAEFGPSGPTADLELPRGELTALLFEASRDHAEYVFGDSIAALQQDGAAVQVTFESGRQGAYDLVVGADGVHSNTRRLAFGPEEAYHRYLGHSFIGFSVPNTYGLDREVVLANSPGALAALYAAGSRPDLHVLLAFRTRLPERAELADRSYQRRAARAAFARGGSWTDRLLDALDEAEDLYVDTVSQIVMPTWHRGHVALIGDAAAAPSFLSGEGTSLAIVGAYVLAAELGASDPGSAMLGYERRLRDYVRRNQALASTSRRFLIPATRAELVLRDCGLRLGPLLIRSGLLDRALRTAANAVELPDPPARWSQQAGRRIE</sequence>
<dbReference type="InterPro" id="IPR002938">
    <property type="entry name" value="FAD-bd"/>
</dbReference>
<dbReference type="SUPFAM" id="SSF51905">
    <property type="entry name" value="FAD/NAD(P)-binding domain"/>
    <property type="match status" value="1"/>
</dbReference>
<comment type="caution">
    <text evidence="2">The sequence shown here is derived from an EMBL/GenBank/DDBJ whole genome shotgun (WGS) entry which is preliminary data.</text>
</comment>